<reference evidence="1 2" key="1">
    <citation type="submission" date="2018-03" db="EMBL/GenBank/DDBJ databases">
        <title>Genomic Encyclopedia of Archaeal and Bacterial Type Strains, Phase II (KMG-II): from individual species to whole genera.</title>
        <authorList>
            <person name="Goeker M."/>
        </authorList>
    </citation>
    <scope>NUCLEOTIDE SEQUENCE [LARGE SCALE GENOMIC DNA]</scope>
    <source>
        <strain evidence="1 2">DSM 45601</strain>
    </source>
</reference>
<evidence type="ECO:0000313" key="1">
    <source>
        <dbReference type="EMBL" id="PRX98842.1"/>
    </source>
</evidence>
<accession>A0A2T0Q4W6</accession>
<dbReference type="EMBL" id="PVZC01000004">
    <property type="protein sequence ID" value="PRX98842.1"/>
    <property type="molecule type" value="Genomic_DNA"/>
</dbReference>
<dbReference type="Proteomes" id="UP000237846">
    <property type="component" value="Unassembled WGS sequence"/>
</dbReference>
<comment type="caution">
    <text evidence="1">The sequence shown here is derived from an EMBL/GenBank/DDBJ whole genome shotgun (WGS) entry which is preliminary data.</text>
</comment>
<organism evidence="1 2">
    <name type="scientific">Allonocardiopsis opalescens</name>
    <dbReference type="NCBI Taxonomy" id="1144618"/>
    <lineage>
        <taxon>Bacteria</taxon>
        <taxon>Bacillati</taxon>
        <taxon>Actinomycetota</taxon>
        <taxon>Actinomycetes</taxon>
        <taxon>Streptosporangiales</taxon>
        <taxon>Allonocardiopsis</taxon>
    </lineage>
</organism>
<sequence>MPREHIPELWAVPRSGALVRCPWCATRGLVAGDRFACTGCGRSHVDPDAEAGWWCACCGEWEGTSAHWFHGPADAAANGACGGCGRELAWSARYPRRSAAPAEHRAECPGCHRTTVLAVALSNVVRPADPVDRLFGLPLWLQTPCAGHVLWAVNRRHLDYLDAYLTARHRDIATLSLGDRLPRWMTSAKNRDAVGRALTRLHALA</sequence>
<name>A0A2T0Q4W6_9ACTN</name>
<gene>
    <name evidence="1" type="ORF">CLV72_104422</name>
</gene>
<evidence type="ECO:0000313" key="2">
    <source>
        <dbReference type="Proteomes" id="UP000237846"/>
    </source>
</evidence>
<dbReference type="RefSeq" id="WP_106246370.1">
    <property type="nucleotide sequence ID" value="NZ_PVZC01000004.1"/>
</dbReference>
<dbReference type="AlphaFoldDB" id="A0A2T0Q4W6"/>
<protein>
    <submittedName>
        <fullName evidence="1">Uncharacterized protein</fullName>
    </submittedName>
</protein>
<dbReference type="OrthoDB" id="7189707at2"/>
<proteinExistence type="predicted"/>
<keyword evidence="2" id="KW-1185">Reference proteome</keyword>